<evidence type="ECO:0000313" key="2">
    <source>
        <dbReference type="EMBL" id="RVU36073.1"/>
    </source>
</evidence>
<evidence type="ECO:0000256" key="1">
    <source>
        <dbReference type="SAM" id="MobiDB-lite"/>
    </source>
</evidence>
<dbReference type="GO" id="GO:0005506">
    <property type="term" value="F:iron ion binding"/>
    <property type="evidence" value="ECO:0007669"/>
    <property type="project" value="UniProtKB-ARBA"/>
</dbReference>
<comment type="caution">
    <text evidence="2">The sequence shown here is derived from an EMBL/GenBank/DDBJ whole genome shotgun (WGS) entry which is preliminary data.</text>
</comment>
<dbReference type="AlphaFoldDB" id="A0A437QNG8"/>
<dbReference type="PANTHER" id="PTHR20883:SF46">
    <property type="entry name" value="PHYTANOYL-COA HYDROXYLASE"/>
    <property type="match status" value="1"/>
</dbReference>
<dbReference type="GO" id="GO:0016706">
    <property type="term" value="F:2-oxoglutarate-dependent dioxygenase activity"/>
    <property type="evidence" value="ECO:0007669"/>
    <property type="project" value="UniProtKB-ARBA"/>
</dbReference>
<dbReference type="InterPro" id="IPR008775">
    <property type="entry name" value="Phytyl_CoA_dOase-like"/>
</dbReference>
<name>A0A437QNG8_9PROT</name>
<sequence>MPLTLTQDEIEAFERDGFLLLKNAVDTDQLAAMRAQFADWVEESRTHSNNFGETINGKPRFDLEPGHTADHPRLRRVNAPVEAGSAYRSAMEDSRMTDAVADLIGPNVKFHHSKINSKLPRTNTEVKYHQDFTYTPHSNADVVTALVMLDDTDAENGCLMVVPGSHKGPLLSLWHGGKFTGAVDPDIEAELAKDAVPVMGKAGDACLMHTRVVHGSAPNNSEKRRVLSIFVFTAEDAIPLSPNPMPNVDEGRVVRGRPTGRIRSVAFDLQAPELPQGTSFFEQQEDA</sequence>
<dbReference type="SUPFAM" id="SSF51197">
    <property type="entry name" value="Clavaminate synthase-like"/>
    <property type="match status" value="1"/>
</dbReference>
<dbReference type="Proteomes" id="UP000287447">
    <property type="component" value="Unassembled WGS sequence"/>
</dbReference>
<dbReference type="RefSeq" id="WP_127765549.1">
    <property type="nucleotide sequence ID" value="NZ_SADE01000002.1"/>
</dbReference>
<reference evidence="3" key="1">
    <citation type="submission" date="2019-01" db="EMBL/GenBank/DDBJ databases">
        <title>Gri0909 isolated from a small marine red alga.</title>
        <authorList>
            <person name="Kim J."/>
            <person name="Jeong S.E."/>
            <person name="Jeon C.O."/>
        </authorList>
    </citation>
    <scope>NUCLEOTIDE SEQUENCE [LARGE SCALE GENOMIC DNA]</scope>
    <source>
        <strain evidence="3">Gri0909</strain>
    </source>
</reference>
<dbReference type="OrthoDB" id="9791262at2"/>
<dbReference type="Pfam" id="PF05721">
    <property type="entry name" value="PhyH"/>
    <property type="match status" value="1"/>
</dbReference>
<protein>
    <submittedName>
        <fullName evidence="2">Phytanoyl-CoA dioxygenase family protein</fullName>
    </submittedName>
</protein>
<dbReference type="EMBL" id="SADE01000002">
    <property type="protein sequence ID" value="RVU36073.1"/>
    <property type="molecule type" value="Genomic_DNA"/>
</dbReference>
<organism evidence="2 3">
    <name type="scientific">Hwanghaeella grinnelliae</name>
    <dbReference type="NCBI Taxonomy" id="2500179"/>
    <lineage>
        <taxon>Bacteria</taxon>
        <taxon>Pseudomonadati</taxon>
        <taxon>Pseudomonadota</taxon>
        <taxon>Alphaproteobacteria</taxon>
        <taxon>Rhodospirillales</taxon>
        <taxon>Rhodospirillaceae</taxon>
        <taxon>Hwanghaeella</taxon>
    </lineage>
</organism>
<proteinExistence type="predicted"/>
<keyword evidence="2" id="KW-0223">Dioxygenase</keyword>
<gene>
    <name evidence="2" type="ORF">EOI86_12635</name>
</gene>
<accession>A0A437QNG8</accession>
<keyword evidence="3" id="KW-1185">Reference proteome</keyword>
<dbReference type="PANTHER" id="PTHR20883">
    <property type="entry name" value="PHYTANOYL-COA DIOXYGENASE DOMAIN CONTAINING 1"/>
    <property type="match status" value="1"/>
</dbReference>
<dbReference type="Gene3D" id="2.60.120.620">
    <property type="entry name" value="q2cbj1_9rhob like domain"/>
    <property type="match status" value="1"/>
</dbReference>
<evidence type="ECO:0000313" key="3">
    <source>
        <dbReference type="Proteomes" id="UP000287447"/>
    </source>
</evidence>
<feature type="compositionally biased region" description="Basic and acidic residues" evidence="1">
    <location>
        <begin position="59"/>
        <end position="71"/>
    </location>
</feature>
<keyword evidence="2" id="KW-0560">Oxidoreductase</keyword>
<feature type="region of interest" description="Disordered" evidence="1">
    <location>
        <begin position="49"/>
        <end position="71"/>
    </location>
</feature>